<evidence type="ECO:0000256" key="3">
    <source>
        <dbReference type="ARBA" id="ARBA00022475"/>
    </source>
</evidence>
<dbReference type="EMBL" id="NMQW01000062">
    <property type="protein sequence ID" value="OXM82587.1"/>
    <property type="molecule type" value="Genomic_DNA"/>
</dbReference>
<dbReference type="InterPro" id="IPR000515">
    <property type="entry name" value="MetI-like"/>
</dbReference>
<evidence type="ECO:0000313" key="10">
    <source>
        <dbReference type="Proteomes" id="UP000215509"/>
    </source>
</evidence>
<dbReference type="Gene3D" id="1.10.3720.10">
    <property type="entry name" value="MetI-like"/>
    <property type="match status" value="1"/>
</dbReference>
<accession>A0A229UGQ8</accession>
<evidence type="ECO:0000256" key="1">
    <source>
        <dbReference type="ARBA" id="ARBA00004651"/>
    </source>
</evidence>
<feature type="transmembrane region" description="Helical" evidence="7">
    <location>
        <begin position="234"/>
        <end position="253"/>
    </location>
</feature>
<dbReference type="CDD" id="cd06261">
    <property type="entry name" value="TM_PBP2"/>
    <property type="match status" value="1"/>
</dbReference>
<dbReference type="Pfam" id="PF00528">
    <property type="entry name" value="BPD_transp_1"/>
    <property type="match status" value="1"/>
</dbReference>
<comment type="subcellular location">
    <subcellularLocation>
        <location evidence="1 7">Cell membrane</location>
        <topology evidence="1 7">Multi-pass membrane protein</topology>
    </subcellularLocation>
</comment>
<dbReference type="GO" id="GO:0055085">
    <property type="term" value="P:transmembrane transport"/>
    <property type="evidence" value="ECO:0007669"/>
    <property type="project" value="InterPro"/>
</dbReference>
<dbReference type="AlphaFoldDB" id="A0A229UGQ8"/>
<feature type="transmembrane region" description="Helical" evidence="7">
    <location>
        <begin position="66"/>
        <end position="85"/>
    </location>
</feature>
<feature type="transmembrane region" description="Helical" evidence="7">
    <location>
        <begin position="174"/>
        <end position="199"/>
    </location>
</feature>
<evidence type="ECO:0000256" key="6">
    <source>
        <dbReference type="ARBA" id="ARBA00023136"/>
    </source>
</evidence>
<name>A0A229UGQ8_9BACL</name>
<dbReference type="GO" id="GO:0005886">
    <property type="term" value="C:plasma membrane"/>
    <property type="evidence" value="ECO:0007669"/>
    <property type="project" value="UniProtKB-SubCell"/>
</dbReference>
<proteinExistence type="inferred from homology"/>
<dbReference type="OrthoDB" id="9772609at2"/>
<keyword evidence="6 7" id="KW-0472">Membrane</keyword>
<dbReference type="SUPFAM" id="SSF161098">
    <property type="entry name" value="MetI-like"/>
    <property type="match status" value="1"/>
</dbReference>
<feature type="domain" description="ABC transmembrane type-1" evidence="8">
    <location>
        <begin position="62"/>
        <end position="253"/>
    </location>
</feature>
<dbReference type="Proteomes" id="UP000215509">
    <property type="component" value="Unassembled WGS sequence"/>
</dbReference>
<dbReference type="PROSITE" id="PS50928">
    <property type="entry name" value="ABC_TM1"/>
    <property type="match status" value="1"/>
</dbReference>
<dbReference type="InterPro" id="IPR035906">
    <property type="entry name" value="MetI-like_sf"/>
</dbReference>
<sequence>MVVLGAGLIVLALLFLSPFYFVFANSVKSIEDIQLHTASLPTKLEWVNYGRAWDVLHFSRALSNSFLITVLSVTSMVILSSMAAYRLVRRPTRGNKFIFLLFVTAMIIPFQTLMIPLVKVGRWAGLLNHLLGIVVLYSGLGVSLCIFLYHGFIKSIPQGIEEAAAVDGCNPYSLFWRIVFPLLKPMTVTIIVLQCLWIWNDFLLPMLVLQKPDLQTIQLAINSLFGQYVKQWDLALPALVITIIPSMALFLALQKHVIDGVAAGAVKG</sequence>
<protein>
    <submittedName>
        <fullName evidence="9">Sugar ABC transporter permease</fullName>
    </submittedName>
</protein>
<evidence type="ECO:0000256" key="4">
    <source>
        <dbReference type="ARBA" id="ARBA00022692"/>
    </source>
</evidence>
<evidence type="ECO:0000313" key="9">
    <source>
        <dbReference type="EMBL" id="OXM82587.1"/>
    </source>
</evidence>
<evidence type="ECO:0000259" key="8">
    <source>
        <dbReference type="PROSITE" id="PS50928"/>
    </source>
</evidence>
<evidence type="ECO:0000256" key="7">
    <source>
        <dbReference type="RuleBase" id="RU363032"/>
    </source>
</evidence>
<evidence type="ECO:0000256" key="2">
    <source>
        <dbReference type="ARBA" id="ARBA00022448"/>
    </source>
</evidence>
<keyword evidence="4 7" id="KW-0812">Transmembrane</keyword>
<keyword evidence="5 7" id="KW-1133">Transmembrane helix</keyword>
<evidence type="ECO:0000256" key="5">
    <source>
        <dbReference type="ARBA" id="ARBA00022989"/>
    </source>
</evidence>
<feature type="transmembrane region" description="Helical" evidence="7">
    <location>
        <begin position="97"/>
        <end position="118"/>
    </location>
</feature>
<feature type="transmembrane region" description="Helical" evidence="7">
    <location>
        <begin position="130"/>
        <end position="153"/>
    </location>
</feature>
<keyword evidence="10" id="KW-1185">Reference proteome</keyword>
<comment type="caution">
    <text evidence="9">The sequence shown here is derived from an EMBL/GenBank/DDBJ whole genome shotgun (WGS) entry which is preliminary data.</text>
</comment>
<organism evidence="9 10">
    <name type="scientific">Paenibacillus rigui</name>
    <dbReference type="NCBI Taxonomy" id="554312"/>
    <lineage>
        <taxon>Bacteria</taxon>
        <taxon>Bacillati</taxon>
        <taxon>Bacillota</taxon>
        <taxon>Bacilli</taxon>
        <taxon>Bacillales</taxon>
        <taxon>Paenibacillaceae</taxon>
        <taxon>Paenibacillus</taxon>
    </lineage>
</organism>
<comment type="similarity">
    <text evidence="7">Belongs to the binding-protein-dependent transport system permease family.</text>
</comment>
<gene>
    <name evidence="9" type="ORF">CF651_30270</name>
</gene>
<keyword evidence="3" id="KW-1003">Cell membrane</keyword>
<dbReference type="PANTHER" id="PTHR43744">
    <property type="entry name" value="ABC TRANSPORTER PERMEASE PROTEIN MG189-RELATED-RELATED"/>
    <property type="match status" value="1"/>
</dbReference>
<dbReference type="PANTHER" id="PTHR43744:SF8">
    <property type="entry name" value="SN-GLYCEROL-3-PHOSPHATE TRANSPORT SYSTEM PERMEASE PROTEIN UGPE"/>
    <property type="match status" value="1"/>
</dbReference>
<reference evidence="9 10" key="1">
    <citation type="submission" date="2017-07" db="EMBL/GenBank/DDBJ databases">
        <title>Genome sequencing and assembly of Paenibacillus rigui.</title>
        <authorList>
            <person name="Mayilraj S."/>
        </authorList>
    </citation>
    <scope>NUCLEOTIDE SEQUENCE [LARGE SCALE GENOMIC DNA]</scope>
    <source>
        <strain evidence="9 10">JCM 16352</strain>
    </source>
</reference>
<keyword evidence="2 7" id="KW-0813">Transport</keyword>